<dbReference type="SMART" id="SM00829">
    <property type="entry name" value="PKS_ER"/>
    <property type="match status" value="1"/>
</dbReference>
<evidence type="ECO:0000259" key="7">
    <source>
        <dbReference type="SMART" id="SM00829"/>
    </source>
</evidence>
<dbReference type="EMBL" id="LDRT01000074">
    <property type="protein sequence ID" value="KTR93739.1"/>
    <property type="molecule type" value="Genomic_DNA"/>
</dbReference>
<organism evidence="8 9">
    <name type="scientific">Microbacterium testaceum</name>
    <name type="common">Aureobacterium testaceum</name>
    <name type="synonym">Brevibacterium testaceum</name>
    <dbReference type="NCBI Taxonomy" id="2033"/>
    <lineage>
        <taxon>Bacteria</taxon>
        <taxon>Bacillati</taxon>
        <taxon>Actinomycetota</taxon>
        <taxon>Actinomycetes</taxon>
        <taxon>Micrococcales</taxon>
        <taxon>Microbacteriaceae</taxon>
        <taxon>Microbacterium</taxon>
    </lineage>
</organism>
<dbReference type="InterPro" id="IPR013149">
    <property type="entry name" value="ADH-like_C"/>
</dbReference>
<dbReference type="InterPro" id="IPR013154">
    <property type="entry name" value="ADH-like_N"/>
</dbReference>
<sequence length="374" mass="38246">MTAGRAAIVEESRDGAAPAARTITVADVDYAEPGHGEVLVRLTATGLCHTDLGVLAGGIPFPAPGIIGHEGAGRVESVGPGVRGVSPGDAVLLSFTSCGACDACVGTHPAYCETWLPRNLLGGIRGVDSGGVTRGGEPIAAHFFGQSSFGTYAIADERSLVRVADDADLAVLAPLGCGVLTGFGSMWNVLDPGPSDVVAVYGTGAVGLSAVMAAAIREPERLIAIDRVAARLDLARELGATDTIDAAQEDVAARLAELTGGRGVTLSFDTTGHPGVARTALDATAARGTVLVCGAPPPGTEIAVDIQGILTGKILRGVTMGDADPLELIPQLVSLHAQGRLPLEKLERHYPLDDIAQAIDDMHHGRTVKPVIVY</sequence>
<evidence type="ECO:0000256" key="6">
    <source>
        <dbReference type="RuleBase" id="RU361277"/>
    </source>
</evidence>
<dbReference type="PATRIC" id="fig|2033.6.peg.3512"/>
<accession>A0A147EVV4</accession>
<comment type="similarity">
    <text evidence="2 6">Belongs to the zinc-containing alcohol dehydrogenase family.</text>
</comment>
<dbReference type="CDD" id="cd08278">
    <property type="entry name" value="benzyl_alcohol_DH"/>
    <property type="match status" value="1"/>
</dbReference>
<dbReference type="Pfam" id="PF00107">
    <property type="entry name" value="ADH_zinc_N"/>
    <property type="match status" value="1"/>
</dbReference>
<dbReference type="PANTHER" id="PTHR43350:SF2">
    <property type="entry name" value="GROES-LIKE ZINC-BINDING ALCOHOL DEHYDROGENASE FAMILY PROTEIN"/>
    <property type="match status" value="1"/>
</dbReference>
<evidence type="ECO:0000256" key="2">
    <source>
        <dbReference type="ARBA" id="ARBA00008072"/>
    </source>
</evidence>
<dbReference type="GO" id="GO:0008270">
    <property type="term" value="F:zinc ion binding"/>
    <property type="evidence" value="ECO:0007669"/>
    <property type="project" value="InterPro"/>
</dbReference>
<keyword evidence="4 6" id="KW-0862">Zinc</keyword>
<evidence type="ECO:0000256" key="1">
    <source>
        <dbReference type="ARBA" id="ARBA00001947"/>
    </source>
</evidence>
<evidence type="ECO:0000313" key="9">
    <source>
        <dbReference type="Proteomes" id="UP000075025"/>
    </source>
</evidence>
<dbReference type="PROSITE" id="PS00059">
    <property type="entry name" value="ADH_ZINC"/>
    <property type="match status" value="1"/>
</dbReference>
<keyword evidence="3 6" id="KW-0479">Metal-binding</keyword>
<dbReference type="RefSeq" id="WP_058624155.1">
    <property type="nucleotide sequence ID" value="NZ_LDRT01000074.1"/>
</dbReference>
<comment type="caution">
    <text evidence="8">The sequence shown here is derived from an EMBL/GenBank/DDBJ whole genome shotgun (WGS) entry which is preliminary data.</text>
</comment>
<evidence type="ECO:0000313" key="8">
    <source>
        <dbReference type="EMBL" id="KTR93739.1"/>
    </source>
</evidence>
<evidence type="ECO:0000256" key="4">
    <source>
        <dbReference type="ARBA" id="ARBA00022833"/>
    </source>
</evidence>
<proteinExistence type="inferred from homology"/>
<dbReference type="Gene3D" id="3.90.180.10">
    <property type="entry name" value="Medium-chain alcohol dehydrogenases, catalytic domain"/>
    <property type="match status" value="1"/>
</dbReference>
<comment type="cofactor">
    <cofactor evidence="1 6">
        <name>Zn(2+)</name>
        <dbReference type="ChEBI" id="CHEBI:29105"/>
    </cofactor>
</comment>
<protein>
    <submittedName>
        <fullName evidence="8">Alcohol dehydrogenase</fullName>
    </submittedName>
</protein>
<dbReference type="InterPro" id="IPR011032">
    <property type="entry name" value="GroES-like_sf"/>
</dbReference>
<keyword evidence="5" id="KW-0560">Oxidoreductase</keyword>
<gene>
    <name evidence="8" type="ORF">NS220_11365</name>
</gene>
<dbReference type="Gene3D" id="3.40.50.720">
    <property type="entry name" value="NAD(P)-binding Rossmann-like Domain"/>
    <property type="match status" value="1"/>
</dbReference>
<dbReference type="Pfam" id="PF08240">
    <property type="entry name" value="ADH_N"/>
    <property type="match status" value="1"/>
</dbReference>
<dbReference type="GO" id="GO:0016491">
    <property type="term" value="F:oxidoreductase activity"/>
    <property type="evidence" value="ECO:0007669"/>
    <property type="project" value="UniProtKB-KW"/>
</dbReference>
<dbReference type="SUPFAM" id="SSF51735">
    <property type="entry name" value="NAD(P)-binding Rossmann-fold domains"/>
    <property type="match status" value="1"/>
</dbReference>
<evidence type="ECO:0000256" key="5">
    <source>
        <dbReference type="ARBA" id="ARBA00023002"/>
    </source>
</evidence>
<dbReference type="PANTHER" id="PTHR43350">
    <property type="entry name" value="NAD-DEPENDENT ALCOHOL DEHYDROGENASE"/>
    <property type="match status" value="1"/>
</dbReference>
<dbReference type="AlphaFoldDB" id="A0A147EVV4"/>
<dbReference type="Proteomes" id="UP000075025">
    <property type="component" value="Unassembled WGS sequence"/>
</dbReference>
<dbReference type="SUPFAM" id="SSF50129">
    <property type="entry name" value="GroES-like"/>
    <property type="match status" value="1"/>
</dbReference>
<evidence type="ECO:0000256" key="3">
    <source>
        <dbReference type="ARBA" id="ARBA00022723"/>
    </source>
</evidence>
<dbReference type="FunFam" id="3.40.50.720:FF:000003">
    <property type="entry name" value="S-(hydroxymethyl)glutathione dehydrogenase"/>
    <property type="match status" value="1"/>
</dbReference>
<dbReference type="InterPro" id="IPR002328">
    <property type="entry name" value="ADH_Zn_CS"/>
</dbReference>
<dbReference type="InterPro" id="IPR036291">
    <property type="entry name" value="NAD(P)-bd_dom_sf"/>
</dbReference>
<dbReference type="InterPro" id="IPR020843">
    <property type="entry name" value="ER"/>
</dbReference>
<feature type="domain" description="Enoyl reductase (ER)" evidence="7">
    <location>
        <begin position="19"/>
        <end position="372"/>
    </location>
</feature>
<reference evidence="8 9" key="1">
    <citation type="journal article" date="2016" name="Front. Microbiol.">
        <title>Genomic Resource of Rice Seed Associated Bacteria.</title>
        <authorList>
            <person name="Midha S."/>
            <person name="Bansal K."/>
            <person name="Sharma S."/>
            <person name="Kumar N."/>
            <person name="Patil P.P."/>
            <person name="Chaudhry V."/>
            <person name="Patil P.B."/>
        </authorList>
    </citation>
    <scope>NUCLEOTIDE SEQUENCE [LARGE SCALE GENOMIC DNA]</scope>
    <source>
        <strain evidence="8 9">NS220</strain>
    </source>
</reference>
<name>A0A147EVV4_MICTE</name>